<feature type="signal peptide" evidence="1">
    <location>
        <begin position="1"/>
        <end position="26"/>
    </location>
</feature>
<feature type="chain" id="PRO_5001486480" description="Secreted protein" evidence="1">
    <location>
        <begin position="27"/>
        <end position="104"/>
    </location>
</feature>
<keyword evidence="3" id="KW-1185">Reference proteome</keyword>
<name>A0A016SKH4_9BILA</name>
<sequence>MTIISRQIIDLSILSIFFTLGARTSGNIPSRVLRCAELECVGLLVHWFHRFFKNTLGDGWKHIYWGSPIRLTRIRETFCTNLINLLYRLFCLRASDERATENTY</sequence>
<accession>A0A016SKH4</accession>
<organism evidence="2 3">
    <name type="scientific">Ancylostoma ceylanicum</name>
    <dbReference type="NCBI Taxonomy" id="53326"/>
    <lineage>
        <taxon>Eukaryota</taxon>
        <taxon>Metazoa</taxon>
        <taxon>Ecdysozoa</taxon>
        <taxon>Nematoda</taxon>
        <taxon>Chromadorea</taxon>
        <taxon>Rhabditida</taxon>
        <taxon>Rhabditina</taxon>
        <taxon>Rhabditomorpha</taxon>
        <taxon>Strongyloidea</taxon>
        <taxon>Ancylostomatidae</taxon>
        <taxon>Ancylostomatinae</taxon>
        <taxon>Ancylostoma</taxon>
    </lineage>
</organism>
<evidence type="ECO:0000313" key="2">
    <source>
        <dbReference type="EMBL" id="EYB90851.1"/>
    </source>
</evidence>
<dbReference type="AlphaFoldDB" id="A0A016SKH4"/>
<evidence type="ECO:0008006" key="4">
    <source>
        <dbReference type="Google" id="ProtNLM"/>
    </source>
</evidence>
<evidence type="ECO:0000313" key="3">
    <source>
        <dbReference type="Proteomes" id="UP000024635"/>
    </source>
</evidence>
<proteinExistence type="predicted"/>
<protein>
    <recommendedName>
        <fullName evidence="4">Secreted protein</fullName>
    </recommendedName>
</protein>
<keyword evidence="1" id="KW-0732">Signal</keyword>
<evidence type="ECO:0000256" key="1">
    <source>
        <dbReference type="SAM" id="SignalP"/>
    </source>
</evidence>
<gene>
    <name evidence="2" type="primary">Acey_s0213.g2288</name>
    <name evidence="2" type="ORF">Y032_0213g2288</name>
</gene>
<comment type="caution">
    <text evidence="2">The sequence shown here is derived from an EMBL/GenBank/DDBJ whole genome shotgun (WGS) entry which is preliminary data.</text>
</comment>
<reference evidence="3" key="1">
    <citation type="journal article" date="2015" name="Nat. Genet.">
        <title>The genome and transcriptome of the zoonotic hookworm Ancylostoma ceylanicum identify infection-specific gene families.</title>
        <authorList>
            <person name="Schwarz E.M."/>
            <person name="Hu Y."/>
            <person name="Antoshechkin I."/>
            <person name="Miller M.M."/>
            <person name="Sternberg P.W."/>
            <person name="Aroian R.V."/>
        </authorList>
    </citation>
    <scope>NUCLEOTIDE SEQUENCE</scope>
    <source>
        <strain evidence="3">HY135</strain>
    </source>
</reference>
<dbReference type="Proteomes" id="UP000024635">
    <property type="component" value="Unassembled WGS sequence"/>
</dbReference>
<dbReference type="EMBL" id="JARK01001549">
    <property type="protein sequence ID" value="EYB90851.1"/>
    <property type="molecule type" value="Genomic_DNA"/>
</dbReference>